<comment type="caution">
    <text evidence="1">The sequence shown here is derived from an EMBL/GenBank/DDBJ whole genome shotgun (WGS) entry which is preliminary data.</text>
</comment>
<organism evidence="1 2">
    <name type="scientific">Rosa chinensis</name>
    <name type="common">China rose</name>
    <dbReference type="NCBI Taxonomy" id="74649"/>
    <lineage>
        <taxon>Eukaryota</taxon>
        <taxon>Viridiplantae</taxon>
        <taxon>Streptophyta</taxon>
        <taxon>Embryophyta</taxon>
        <taxon>Tracheophyta</taxon>
        <taxon>Spermatophyta</taxon>
        <taxon>Magnoliopsida</taxon>
        <taxon>eudicotyledons</taxon>
        <taxon>Gunneridae</taxon>
        <taxon>Pentapetalae</taxon>
        <taxon>rosids</taxon>
        <taxon>fabids</taxon>
        <taxon>Rosales</taxon>
        <taxon>Rosaceae</taxon>
        <taxon>Rosoideae</taxon>
        <taxon>Rosoideae incertae sedis</taxon>
        <taxon>Rosa</taxon>
    </lineage>
</organism>
<proteinExistence type="predicted"/>
<evidence type="ECO:0008006" key="3">
    <source>
        <dbReference type="Google" id="ProtNLM"/>
    </source>
</evidence>
<sequence>MTEQNQCLHSQYSSVCQNVNISEHRNNRFRETLEHSESSSSSQFVQTDEIRDSDQYSHSFGQASYQRSRQGLIVTYQDSGDNVYTCSHCNACFWSGEALKRSTSNGPLIYTNCCRRGQIKLGQSKPTPAFLERLLDPNNGPQSRTFRENIRVYNSMFSFTSMGTAIDQKINTELGPYVFKISGQVHYLMGFILPSDGLCPQYA</sequence>
<accession>A0A2P6RX04</accession>
<gene>
    <name evidence="1" type="ORF">RchiOBHm_Chr2g0138981</name>
</gene>
<reference evidence="1 2" key="1">
    <citation type="journal article" date="2018" name="Nat. Genet.">
        <title>The Rosa genome provides new insights in the design of modern roses.</title>
        <authorList>
            <person name="Bendahmane M."/>
        </authorList>
    </citation>
    <scope>NUCLEOTIDE SEQUENCE [LARGE SCALE GENOMIC DNA]</scope>
    <source>
        <strain evidence="2">cv. Old Blush</strain>
    </source>
</reference>
<dbReference type="Proteomes" id="UP000238479">
    <property type="component" value="Chromosome 2"/>
</dbReference>
<keyword evidence="2" id="KW-1185">Reference proteome</keyword>
<dbReference type="STRING" id="74649.A0A2P6RX04"/>
<dbReference type="AlphaFoldDB" id="A0A2P6RX04"/>
<evidence type="ECO:0000313" key="2">
    <source>
        <dbReference type="Proteomes" id="UP000238479"/>
    </source>
</evidence>
<dbReference type="PANTHER" id="PTHR45786:SF74">
    <property type="entry name" value="ATP-DEPENDENT DNA HELICASE"/>
    <property type="match status" value="1"/>
</dbReference>
<dbReference type="EMBL" id="PDCK01000040">
    <property type="protein sequence ID" value="PRQ50958.1"/>
    <property type="molecule type" value="Genomic_DNA"/>
</dbReference>
<name>A0A2P6RX04_ROSCH</name>
<dbReference type="Gramene" id="PRQ50958">
    <property type="protein sequence ID" value="PRQ50958"/>
    <property type="gene ID" value="RchiOBHm_Chr2g0138981"/>
</dbReference>
<dbReference type="PANTHER" id="PTHR45786">
    <property type="entry name" value="DNA BINDING PROTEIN-LIKE"/>
    <property type="match status" value="1"/>
</dbReference>
<protein>
    <recommendedName>
        <fullName evidence="3">Helitron helicase-like domain-containing protein</fullName>
    </recommendedName>
</protein>
<evidence type="ECO:0000313" key="1">
    <source>
        <dbReference type="EMBL" id="PRQ50958.1"/>
    </source>
</evidence>